<keyword evidence="2" id="KW-1185">Reference proteome</keyword>
<accession>A0A563VJ03</accession>
<dbReference type="AlphaFoldDB" id="A0A563VJ03"/>
<dbReference type="Proteomes" id="UP000320055">
    <property type="component" value="Unassembled WGS sequence"/>
</dbReference>
<reference evidence="1 2" key="1">
    <citation type="submission" date="2019-01" db="EMBL/GenBank/DDBJ databases">
        <authorList>
            <person name="Brito A."/>
        </authorList>
    </citation>
    <scope>NUCLEOTIDE SEQUENCE [LARGE SCALE GENOMIC DNA]</scope>
    <source>
        <strain evidence="1">1</strain>
    </source>
</reference>
<dbReference type="EMBL" id="CAACVJ010000006">
    <property type="protein sequence ID" value="VEP11420.1"/>
    <property type="molecule type" value="Genomic_DNA"/>
</dbReference>
<gene>
    <name evidence="1" type="ORF">H1P_1030019</name>
</gene>
<evidence type="ECO:0000313" key="1">
    <source>
        <dbReference type="EMBL" id="VEP11420.1"/>
    </source>
</evidence>
<protein>
    <submittedName>
        <fullName evidence="1">Uncharacterized protein</fullName>
    </submittedName>
</protein>
<evidence type="ECO:0000313" key="2">
    <source>
        <dbReference type="Proteomes" id="UP000320055"/>
    </source>
</evidence>
<organism evidence="1 2">
    <name type="scientific">Hyella patelloides LEGE 07179</name>
    <dbReference type="NCBI Taxonomy" id="945734"/>
    <lineage>
        <taxon>Bacteria</taxon>
        <taxon>Bacillati</taxon>
        <taxon>Cyanobacteriota</taxon>
        <taxon>Cyanophyceae</taxon>
        <taxon>Pleurocapsales</taxon>
        <taxon>Hyellaceae</taxon>
        <taxon>Hyella</taxon>
    </lineage>
</organism>
<name>A0A563VJ03_9CYAN</name>
<sequence length="45" mass="5189">MILVFLEFFSTGNSKEREKILKAIKTNAIAWNKRKGNISKDSLTF</sequence>
<proteinExistence type="predicted"/>